<protein>
    <recommendedName>
        <fullName evidence="1">peptidylprolyl isomerase</fullName>
        <ecNumber evidence="1">5.2.1.8</ecNumber>
    </recommendedName>
</protein>
<feature type="region of interest" description="Disordered" evidence="5">
    <location>
        <begin position="204"/>
        <end position="238"/>
    </location>
</feature>
<evidence type="ECO:0000256" key="6">
    <source>
        <dbReference type="SAM" id="Phobius"/>
    </source>
</evidence>
<feature type="domain" description="RING-type" evidence="8">
    <location>
        <begin position="555"/>
        <end position="603"/>
    </location>
</feature>
<keyword evidence="4" id="KW-0479">Metal-binding</keyword>
<dbReference type="AlphaFoldDB" id="A0A813LKG9"/>
<dbReference type="GO" id="GO:0003755">
    <property type="term" value="F:peptidyl-prolyl cis-trans isomerase activity"/>
    <property type="evidence" value="ECO:0007669"/>
    <property type="project" value="UniProtKB-KW"/>
</dbReference>
<dbReference type="InterPro" id="IPR020892">
    <property type="entry name" value="Cyclophilin-type_PPIase_CS"/>
</dbReference>
<evidence type="ECO:0000256" key="1">
    <source>
        <dbReference type="ARBA" id="ARBA00013194"/>
    </source>
</evidence>
<feature type="domain" description="PPIase cyclophilin-type" evidence="7">
    <location>
        <begin position="21"/>
        <end position="198"/>
    </location>
</feature>
<dbReference type="InterPro" id="IPR029000">
    <property type="entry name" value="Cyclophilin-like_dom_sf"/>
</dbReference>
<evidence type="ECO:0000313" key="9">
    <source>
        <dbReference type="EMBL" id="CAE8733522.1"/>
    </source>
</evidence>
<dbReference type="EC" id="5.2.1.8" evidence="1"/>
<dbReference type="Proteomes" id="UP000626109">
    <property type="component" value="Unassembled WGS sequence"/>
</dbReference>
<evidence type="ECO:0000259" key="7">
    <source>
        <dbReference type="PROSITE" id="PS50072"/>
    </source>
</evidence>
<dbReference type="InterPro" id="IPR002130">
    <property type="entry name" value="Cyclophilin-type_PPIase_dom"/>
</dbReference>
<evidence type="ECO:0000256" key="5">
    <source>
        <dbReference type="SAM" id="MobiDB-lite"/>
    </source>
</evidence>
<feature type="transmembrane region" description="Helical" evidence="6">
    <location>
        <begin position="493"/>
        <end position="517"/>
    </location>
</feature>
<dbReference type="SUPFAM" id="SSF50891">
    <property type="entry name" value="Cyclophilin-like"/>
    <property type="match status" value="1"/>
</dbReference>
<gene>
    <name evidence="9" type="ORF">PGLA2088_LOCUS46875</name>
</gene>
<dbReference type="PROSITE" id="PS00170">
    <property type="entry name" value="CSA_PPIASE_1"/>
    <property type="match status" value="1"/>
</dbReference>
<evidence type="ECO:0000259" key="8">
    <source>
        <dbReference type="PROSITE" id="PS50089"/>
    </source>
</evidence>
<feature type="region of interest" description="Disordered" evidence="5">
    <location>
        <begin position="253"/>
        <end position="274"/>
    </location>
</feature>
<feature type="compositionally biased region" description="Low complexity" evidence="5">
    <location>
        <begin position="735"/>
        <end position="747"/>
    </location>
</feature>
<accession>A0A813LKG9</accession>
<dbReference type="GO" id="GO:0008270">
    <property type="term" value="F:zinc ion binding"/>
    <property type="evidence" value="ECO:0007669"/>
    <property type="project" value="UniProtKB-KW"/>
</dbReference>
<dbReference type="SUPFAM" id="SSF57850">
    <property type="entry name" value="RING/U-box"/>
    <property type="match status" value="1"/>
</dbReference>
<evidence type="ECO:0000256" key="2">
    <source>
        <dbReference type="ARBA" id="ARBA00023110"/>
    </source>
</evidence>
<dbReference type="EMBL" id="CAJNNW010036352">
    <property type="protein sequence ID" value="CAE8733522.1"/>
    <property type="molecule type" value="Genomic_DNA"/>
</dbReference>
<dbReference type="PROSITE" id="PS50072">
    <property type="entry name" value="CSA_PPIASE_2"/>
    <property type="match status" value="1"/>
</dbReference>
<keyword evidence="4" id="KW-0863">Zinc-finger</keyword>
<feature type="compositionally biased region" description="Pro residues" evidence="5">
    <location>
        <begin position="748"/>
        <end position="766"/>
    </location>
</feature>
<keyword evidence="6" id="KW-0472">Membrane</keyword>
<dbReference type="InterPro" id="IPR013083">
    <property type="entry name" value="Znf_RING/FYVE/PHD"/>
</dbReference>
<proteinExistence type="predicted"/>
<dbReference type="PANTHER" id="PTHR45625:SF4">
    <property type="entry name" value="PEPTIDYLPROLYL ISOMERASE DOMAIN AND WD REPEAT-CONTAINING PROTEIN 1"/>
    <property type="match status" value="1"/>
</dbReference>
<keyword evidence="2" id="KW-0697">Rotamase</keyword>
<dbReference type="InterPro" id="IPR001841">
    <property type="entry name" value="Znf_RING"/>
</dbReference>
<dbReference type="Pfam" id="PF13639">
    <property type="entry name" value="zf-RING_2"/>
    <property type="match status" value="1"/>
</dbReference>
<feature type="compositionally biased region" description="Low complexity" evidence="5">
    <location>
        <begin position="210"/>
        <end position="222"/>
    </location>
</feature>
<dbReference type="InterPro" id="IPR044666">
    <property type="entry name" value="Cyclophilin_A-like"/>
</dbReference>
<dbReference type="Gene3D" id="2.40.100.10">
    <property type="entry name" value="Cyclophilin-like"/>
    <property type="match status" value="1"/>
</dbReference>
<evidence type="ECO:0000256" key="3">
    <source>
        <dbReference type="ARBA" id="ARBA00023235"/>
    </source>
</evidence>
<feature type="region of interest" description="Disordered" evidence="5">
    <location>
        <begin position="723"/>
        <end position="772"/>
    </location>
</feature>
<dbReference type="GO" id="GO:0006457">
    <property type="term" value="P:protein folding"/>
    <property type="evidence" value="ECO:0007669"/>
    <property type="project" value="InterPro"/>
</dbReference>
<sequence length="781" mass="83612">MAAAPVFQQALPGPTTANPTAVFETSEGDFEAEIYLDRVPITASNFIALCRAGFYDGLHFHRVIDGFMNQFGCPLSKDPDCPTAGQGSAPEVSFTNLRNGSLICRGPGGTIRDEHSARDSNVPGSLSMANVGQPNTGSSQIFFNVAHNQSLDWFGPGPSMHPVFGLVRKGLDVVTKISKVRTVKDKPVQPVKMIKVSILGAPEAVKSKGKPTPSSSSSSSSPVKKRKKSKKKGMEDREISRRLLCQSQVLANSSVHGSGSPLEPRRRQQRRPQRCPWPVALAALALAGMALRGSSGAPAVDEALVGWRRKHELPSNANTSLAIREKVGVIDVQLVELQVESTPVRIAKLFVPLAPQVASWWTSSRELHFSYTMERSLTGTPKIHVQVSSGEPLVIGNVEAEGIHIVLEPPPRAIVEQCQVAMVRVMADVGSLSGLGPVRAVLLICPVQPSGSASVISARALLGGGPMRWIILPWLVLLLPFIVGSSLGPVALLGGAALTLASIACLSFLIAISIVLVQRRCMHCARRWRRLWRLKSLVRGAASWSGAAFGDRGPCCICLGESDSREAMIALLPCRHALHAECYLSWVSADAYPSHDLICPVCRRRADAIGKLKLAAFFGYCFYRGWVGKWGFLQGLMAGSYFDMLAVPLRISERSPWAGRAYVMTQIYVEYFFKLLGYAINVAKGKAKFPPDFSSMMPQPGAAGANPFGAAGGANPFGAPGMAGSNPFGAQSVQPMDMPTAPTAGPAPTTPKPSPMAPRPPPPRTPPTVIDVDAVDVTFLD</sequence>
<organism evidence="9 10">
    <name type="scientific">Polarella glacialis</name>
    <name type="common">Dinoflagellate</name>
    <dbReference type="NCBI Taxonomy" id="89957"/>
    <lineage>
        <taxon>Eukaryota</taxon>
        <taxon>Sar</taxon>
        <taxon>Alveolata</taxon>
        <taxon>Dinophyceae</taxon>
        <taxon>Suessiales</taxon>
        <taxon>Suessiaceae</taxon>
        <taxon>Polarella</taxon>
    </lineage>
</organism>
<dbReference type="CDD" id="cd00317">
    <property type="entry name" value="cyclophilin"/>
    <property type="match status" value="1"/>
</dbReference>
<dbReference type="PANTHER" id="PTHR45625">
    <property type="entry name" value="PEPTIDYL-PROLYL CIS-TRANS ISOMERASE-RELATED"/>
    <property type="match status" value="1"/>
</dbReference>
<name>A0A813LKG9_POLGL</name>
<evidence type="ECO:0000313" key="10">
    <source>
        <dbReference type="Proteomes" id="UP000626109"/>
    </source>
</evidence>
<comment type="caution">
    <text evidence="9">The sequence shown here is derived from an EMBL/GenBank/DDBJ whole genome shotgun (WGS) entry which is preliminary data.</text>
</comment>
<evidence type="ECO:0000256" key="4">
    <source>
        <dbReference type="PROSITE-ProRule" id="PRU00175"/>
    </source>
</evidence>
<dbReference type="Pfam" id="PF00160">
    <property type="entry name" value="Pro_isomerase"/>
    <property type="match status" value="1"/>
</dbReference>
<dbReference type="PRINTS" id="PR00153">
    <property type="entry name" value="CSAPPISMRASE"/>
</dbReference>
<keyword evidence="6" id="KW-1133">Transmembrane helix</keyword>
<feature type="transmembrane region" description="Helical" evidence="6">
    <location>
        <begin position="469"/>
        <end position="487"/>
    </location>
</feature>
<keyword evidence="3" id="KW-0413">Isomerase</keyword>
<dbReference type="PROSITE" id="PS50089">
    <property type="entry name" value="ZF_RING_2"/>
    <property type="match status" value="1"/>
</dbReference>
<keyword evidence="4" id="KW-0862">Zinc</keyword>
<keyword evidence="6" id="KW-0812">Transmembrane</keyword>
<dbReference type="Gene3D" id="3.30.40.10">
    <property type="entry name" value="Zinc/RING finger domain, C3HC4 (zinc finger)"/>
    <property type="match status" value="1"/>
</dbReference>
<reference evidence="9" key="1">
    <citation type="submission" date="2021-02" db="EMBL/GenBank/DDBJ databases">
        <authorList>
            <person name="Dougan E. K."/>
            <person name="Rhodes N."/>
            <person name="Thang M."/>
            <person name="Chan C."/>
        </authorList>
    </citation>
    <scope>NUCLEOTIDE SEQUENCE</scope>
</reference>
<dbReference type="SMART" id="SM00184">
    <property type="entry name" value="RING"/>
    <property type="match status" value="1"/>
</dbReference>